<gene>
    <name evidence="1" type="ORF">R3W88_011759</name>
</gene>
<name>A0AAV9L729_9SOLN</name>
<keyword evidence="2" id="KW-1185">Reference proteome</keyword>
<evidence type="ECO:0000313" key="2">
    <source>
        <dbReference type="Proteomes" id="UP001311915"/>
    </source>
</evidence>
<proteinExistence type="predicted"/>
<dbReference type="EMBL" id="JAWPEI010000007">
    <property type="protein sequence ID" value="KAK4721526.1"/>
    <property type="molecule type" value="Genomic_DNA"/>
</dbReference>
<reference evidence="1 2" key="1">
    <citation type="submission" date="2023-10" db="EMBL/GenBank/DDBJ databases">
        <title>Genome-Wide Identification Analysis in wild type Solanum Pinnatisectum Reveals Some Genes Defensing Phytophthora Infestans.</title>
        <authorList>
            <person name="Sun C."/>
        </authorList>
    </citation>
    <scope>NUCLEOTIDE SEQUENCE [LARGE SCALE GENOMIC DNA]</scope>
    <source>
        <strain evidence="1">LQN</strain>
        <tissue evidence="1">Leaf</tissue>
    </source>
</reference>
<accession>A0AAV9L729</accession>
<dbReference type="Proteomes" id="UP001311915">
    <property type="component" value="Unassembled WGS sequence"/>
</dbReference>
<organism evidence="1 2">
    <name type="scientific">Solanum pinnatisectum</name>
    <name type="common">tansyleaf nightshade</name>
    <dbReference type="NCBI Taxonomy" id="50273"/>
    <lineage>
        <taxon>Eukaryota</taxon>
        <taxon>Viridiplantae</taxon>
        <taxon>Streptophyta</taxon>
        <taxon>Embryophyta</taxon>
        <taxon>Tracheophyta</taxon>
        <taxon>Spermatophyta</taxon>
        <taxon>Magnoliopsida</taxon>
        <taxon>eudicotyledons</taxon>
        <taxon>Gunneridae</taxon>
        <taxon>Pentapetalae</taxon>
        <taxon>asterids</taxon>
        <taxon>lamiids</taxon>
        <taxon>Solanales</taxon>
        <taxon>Solanaceae</taxon>
        <taxon>Solanoideae</taxon>
        <taxon>Solaneae</taxon>
        <taxon>Solanum</taxon>
    </lineage>
</organism>
<comment type="caution">
    <text evidence="1">The sequence shown here is derived from an EMBL/GenBank/DDBJ whole genome shotgun (WGS) entry which is preliminary data.</text>
</comment>
<sequence length="147" mass="16007">MIQVALTDVVIPLSTTINALAARIAMCEHNQRSTEEVMPLKAAIVELQKDVDHLKSTDVSMVFGTVEIPDMLEMLQTTTRHGDRMKQIADLELEAETDEEMLKETEGAVHEDLTKTKAIMIDFAVQASLAPVAGSSGAGPSRGHSEY</sequence>
<evidence type="ECO:0000313" key="1">
    <source>
        <dbReference type="EMBL" id="KAK4721526.1"/>
    </source>
</evidence>
<dbReference type="AlphaFoldDB" id="A0AAV9L729"/>
<protein>
    <recommendedName>
        <fullName evidence="3">Polyprotein protein</fullName>
    </recommendedName>
</protein>
<evidence type="ECO:0008006" key="3">
    <source>
        <dbReference type="Google" id="ProtNLM"/>
    </source>
</evidence>